<evidence type="ECO:0000256" key="1">
    <source>
        <dbReference type="ARBA" id="ARBA00004229"/>
    </source>
</evidence>
<dbReference type="InterPro" id="IPR002864">
    <property type="entry name" value="Acyl-ACP_thioesterase_NHD"/>
</dbReference>
<dbReference type="Gene3D" id="3.10.129.10">
    <property type="entry name" value="Hotdog Thioesterase"/>
    <property type="match status" value="3"/>
</dbReference>
<evidence type="ECO:0000256" key="3">
    <source>
        <dbReference type="ARBA" id="ARBA00022516"/>
    </source>
</evidence>
<keyword evidence="7 11" id="KW-0276">Fatty acid metabolism</keyword>
<dbReference type="PANTHER" id="PTHR31727">
    <property type="entry name" value="OLEOYL-ACYL CARRIER PROTEIN THIOESTERASE 1, CHLOROPLASTIC"/>
    <property type="match status" value="1"/>
</dbReference>
<dbReference type="Pfam" id="PF20791">
    <property type="entry name" value="Acyl-ACP_TE_C"/>
    <property type="match status" value="2"/>
</dbReference>
<reference evidence="14 15" key="1">
    <citation type="journal article" date="2024" name="G3 (Bethesda)">
        <title>Genome assembly of Hibiscus sabdariffa L. provides insights into metabolisms of medicinal natural products.</title>
        <authorList>
            <person name="Kim T."/>
        </authorList>
    </citation>
    <scope>NUCLEOTIDE SEQUENCE [LARGE SCALE GENOMIC DNA]</scope>
    <source>
        <strain evidence="14">TK-2024</strain>
        <tissue evidence="14">Old leaves</tissue>
    </source>
</reference>
<evidence type="ECO:0000256" key="8">
    <source>
        <dbReference type="ARBA" id="ARBA00022946"/>
    </source>
</evidence>
<comment type="caution">
    <text evidence="14">The sequence shown here is derived from an EMBL/GenBank/DDBJ whole genome shotgun (WGS) entry which is preliminary data.</text>
</comment>
<dbReference type="EC" id="3.1.2.-" evidence="11"/>
<evidence type="ECO:0000256" key="11">
    <source>
        <dbReference type="RuleBase" id="RU363096"/>
    </source>
</evidence>
<dbReference type="InterPro" id="IPR049427">
    <property type="entry name" value="Acyl-ACP_TE_C"/>
</dbReference>
<evidence type="ECO:0000313" key="14">
    <source>
        <dbReference type="EMBL" id="KAK9030752.1"/>
    </source>
</evidence>
<feature type="domain" description="Acyl-ACP thioesterase-like C-terminal" evidence="13">
    <location>
        <begin position="196"/>
        <end position="282"/>
    </location>
</feature>
<dbReference type="SUPFAM" id="SSF54637">
    <property type="entry name" value="Thioesterase/thiol ester dehydrase-isomerase"/>
    <property type="match status" value="2"/>
</dbReference>
<evidence type="ECO:0000256" key="2">
    <source>
        <dbReference type="ARBA" id="ARBA00006500"/>
    </source>
</evidence>
<dbReference type="Proteomes" id="UP001396334">
    <property type="component" value="Unassembled WGS sequence"/>
</dbReference>
<keyword evidence="9 11" id="KW-0443">Lipid metabolism</keyword>
<dbReference type="InterPro" id="IPR045023">
    <property type="entry name" value="FATA/B"/>
</dbReference>
<proteinExistence type="inferred from homology"/>
<keyword evidence="3 11" id="KW-0444">Lipid biosynthesis</keyword>
<name>A0ABR2T038_9ROSI</name>
<evidence type="ECO:0000259" key="13">
    <source>
        <dbReference type="Pfam" id="PF20791"/>
    </source>
</evidence>
<keyword evidence="6 11" id="KW-0378">Hydrolase</keyword>
<keyword evidence="4 11" id="KW-0150">Chloroplast</keyword>
<keyword evidence="15" id="KW-1185">Reference proteome</keyword>
<evidence type="ECO:0000256" key="7">
    <source>
        <dbReference type="ARBA" id="ARBA00022832"/>
    </source>
</evidence>
<comment type="function">
    <text evidence="11">Plays an essential role in chain termination during de novo fatty acid synthesis.</text>
</comment>
<dbReference type="PANTHER" id="PTHR31727:SF11">
    <property type="entry name" value="ACYL-[ACYL-CARRIER-PROTEIN] HYDROLASE"/>
    <property type="match status" value="1"/>
</dbReference>
<dbReference type="Pfam" id="PF01643">
    <property type="entry name" value="Acyl-ACP_TE"/>
    <property type="match status" value="1"/>
</dbReference>
<sequence length="363" mass="40503">MVAFRAEPTFPMLPSSFSSNRPKLRSGGNIKSLHVGVKYPKSTKCINMGVRKPEPDMIHDILGGRMVDEDLVFQQELMVRSSDIDSDSKLSIIALSNYLQDTLLNHAESVGMLSGGFATPEMSRRDLAWVTYKMGIAIDCYPCCLCTMMNMKTRKLSWFIEEAREELKPYLMPKSSPLIDNTRKLQAIDIDTIDFTSPNLSPGWNDLDVNQHVNNVKYVEWILEGAPSSIKKSHGLSGVDMEFRKECDSNATLKCLSKIVGNGNNEGSIEVEHSLRLDSGQEGAPSSIKKSHGLSRVDMKFRKECNSDSILKCLSKMDENYISKSHNSANGNNNGSVEVEHSLRLDNGQEVARGRTLWNPKHA</sequence>
<evidence type="ECO:0000256" key="4">
    <source>
        <dbReference type="ARBA" id="ARBA00022528"/>
    </source>
</evidence>
<dbReference type="EMBL" id="JBBPBN010000010">
    <property type="protein sequence ID" value="KAK9030752.1"/>
    <property type="molecule type" value="Genomic_DNA"/>
</dbReference>
<accession>A0ABR2T038</accession>
<protein>
    <recommendedName>
        <fullName evidence="11">Acyl-[acyl-carrier-protein] hydrolase</fullName>
        <ecNumber evidence="11">3.1.2.-</ecNumber>
    </recommendedName>
</protein>
<feature type="domain" description="Acyl-ACP thioesterase N-terminal hotdog" evidence="12">
    <location>
        <begin position="71"/>
        <end position="142"/>
    </location>
</feature>
<evidence type="ECO:0000313" key="15">
    <source>
        <dbReference type="Proteomes" id="UP001396334"/>
    </source>
</evidence>
<comment type="similarity">
    <text evidence="2 11">Belongs to the acyl-ACP thioesterase family.</text>
</comment>
<comment type="subcellular location">
    <subcellularLocation>
        <location evidence="1 11">Plastid</location>
        <location evidence="1 11">Chloroplast</location>
    </subcellularLocation>
</comment>
<feature type="domain" description="Acyl-ACP thioesterase-like C-terminal" evidence="13">
    <location>
        <begin position="283"/>
        <end position="359"/>
    </location>
</feature>
<keyword evidence="10 11" id="KW-0275">Fatty acid biosynthesis</keyword>
<dbReference type="InterPro" id="IPR029069">
    <property type="entry name" value="HotDog_dom_sf"/>
</dbReference>
<evidence type="ECO:0000256" key="5">
    <source>
        <dbReference type="ARBA" id="ARBA00022640"/>
    </source>
</evidence>
<evidence type="ECO:0000256" key="9">
    <source>
        <dbReference type="ARBA" id="ARBA00023098"/>
    </source>
</evidence>
<gene>
    <name evidence="14" type="ORF">V6N11_032165</name>
</gene>
<keyword evidence="8" id="KW-0809">Transit peptide</keyword>
<organism evidence="14 15">
    <name type="scientific">Hibiscus sabdariffa</name>
    <name type="common">roselle</name>
    <dbReference type="NCBI Taxonomy" id="183260"/>
    <lineage>
        <taxon>Eukaryota</taxon>
        <taxon>Viridiplantae</taxon>
        <taxon>Streptophyta</taxon>
        <taxon>Embryophyta</taxon>
        <taxon>Tracheophyta</taxon>
        <taxon>Spermatophyta</taxon>
        <taxon>Magnoliopsida</taxon>
        <taxon>eudicotyledons</taxon>
        <taxon>Gunneridae</taxon>
        <taxon>Pentapetalae</taxon>
        <taxon>rosids</taxon>
        <taxon>malvids</taxon>
        <taxon>Malvales</taxon>
        <taxon>Malvaceae</taxon>
        <taxon>Malvoideae</taxon>
        <taxon>Hibiscus</taxon>
    </lineage>
</organism>
<evidence type="ECO:0000259" key="12">
    <source>
        <dbReference type="Pfam" id="PF01643"/>
    </source>
</evidence>
<evidence type="ECO:0000256" key="6">
    <source>
        <dbReference type="ARBA" id="ARBA00022801"/>
    </source>
</evidence>
<evidence type="ECO:0000256" key="10">
    <source>
        <dbReference type="ARBA" id="ARBA00023160"/>
    </source>
</evidence>
<keyword evidence="5 11" id="KW-0934">Plastid</keyword>